<dbReference type="Pfam" id="PF17881">
    <property type="entry name" value="TseB"/>
    <property type="match status" value="1"/>
</dbReference>
<dbReference type="Gene3D" id="3.10.450.40">
    <property type="match status" value="1"/>
</dbReference>
<dbReference type="InterPro" id="IPR041401">
    <property type="entry name" value="TseB-like_dom"/>
</dbReference>
<name>A0ABS5B0A5_9STRE</name>
<dbReference type="SUPFAM" id="SSF54403">
    <property type="entry name" value="Cystatin/monellin"/>
    <property type="match status" value="2"/>
</dbReference>
<sequence>MKSKNRQKAPFPIGQYIIGILIVLAVLVCSFLVILQFSMRPRQSAKEETRSIAKEYANLETVDSFSIYNGRESYYSLIGKTSSQTAQAVLISKGSNQIRVYRLADGISQKEAESRAKEQGAGAIDKVTFGYFEDQPIWEVRSGSVYYNIGFESGQLISKEGL</sequence>
<evidence type="ECO:0000313" key="4">
    <source>
        <dbReference type="Proteomes" id="UP001519349"/>
    </source>
</evidence>
<keyword evidence="1" id="KW-0812">Transmembrane</keyword>
<accession>A0ABS5B0A5</accession>
<dbReference type="InterPro" id="IPR046350">
    <property type="entry name" value="Cystatin_sf"/>
</dbReference>
<feature type="domain" description="Cell wall elongation regulator TseB-like" evidence="2">
    <location>
        <begin position="48"/>
        <end position="91"/>
    </location>
</feature>
<evidence type="ECO:0000259" key="2">
    <source>
        <dbReference type="Pfam" id="PF17881"/>
    </source>
</evidence>
<dbReference type="EMBL" id="QFAY01000038">
    <property type="protein sequence ID" value="MBP2622190.1"/>
    <property type="molecule type" value="Genomic_DNA"/>
</dbReference>
<keyword evidence="4" id="KW-1185">Reference proteome</keyword>
<gene>
    <name evidence="3" type="ORF">DHL47_12845</name>
</gene>
<protein>
    <submittedName>
        <fullName evidence="3">Peptidase</fullName>
    </submittedName>
</protein>
<reference evidence="3 4" key="1">
    <citation type="submission" date="2018-05" db="EMBL/GenBank/DDBJ databases">
        <title>Draft genome sequence of Streptococcus panodentis CCUG 70867T.</title>
        <authorList>
            <person name="Salva-Serra F."/>
            <person name="Mendez V."/>
            <person name="Jaen-Luchoro D."/>
            <person name="Gonzales-Siles L."/>
            <person name="Karlsson R."/>
            <person name="Engstrom-Jakobsson H."/>
            <person name="Busquets A."/>
            <person name="Gomila M."/>
            <person name="Pineiro-Iglesias B."/>
            <person name="Bennasar-Figueras A."/>
            <person name="Seeger M."/>
            <person name="Moore E."/>
        </authorList>
    </citation>
    <scope>NUCLEOTIDE SEQUENCE [LARGE SCALE GENOMIC DNA]</scope>
    <source>
        <strain evidence="3 4">CCUG 70867</strain>
    </source>
</reference>
<dbReference type="Proteomes" id="UP001519349">
    <property type="component" value="Unassembled WGS sequence"/>
</dbReference>
<feature type="transmembrane region" description="Helical" evidence="1">
    <location>
        <begin position="13"/>
        <end position="35"/>
    </location>
</feature>
<keyword evidence="1" id="KW-0472">Membrane</keyword>
<keyword evidence="1" id="KW-1133">Transmembrane helix</keyword>
<organism evidence="3 4">
    <name type="scientific">Streptococcus panodentis</name>
    <dbReference type="NCBI Taxonomy" id="1581472"/>
    <lineage>
        <taxon>Bacteria</taxon>
        <taxon>Bacillati</taxon>
        <taxon>Bacillota</taxon>
        <taxon>Bacilli</taxon>
        <taxon>Lactobacillales</taxon>
        <taxon>Streptococcaceae</taxon>
        <taxon>Streptococcus</taxon>
    </lineage>
</organism>
<evidence type="ECO:0000256" key="1">
    <source>
        <dbReference type="SAM" id="Phobius"/>
    </source>
</evidence>
<dbReference type="RefSeq" id="WP_209552098.1">
    <property type="nucleotide sequence ID" value="NZ_QFAY01000038.1"/>
</dbReference>
<comment type="caution">
    <text evidence="3">The sequence shown here is derived from an EMBL/GenBank/DDBJ whole genome shotgun (WGS) entry which is preliminary data.</text>
</comment>
<evidence type="ECO:0000313" key="3">
    <source>
        <dbReference type="EMBL" id="MBP2622190.1"/>
    </source>
</evidence>
<proteinExistence type="predicted"/>